<dbReference type="Proteomes" id="UP001156641">
    <property type="component" value="Unassembled WGS sequence"/>
</dbReference>
<keyword evidence="2" id="KW-1185">Reference proteome</keyword>
<organism evidence="1 2">
    <name type="scientific">Acidocella aquatica</name>
    <dbReference type="NCBI Taxonomy" id="1922313"/>
    <lineage>
        <taxon>Bacteria</taxon>
        <taxon>Pseudomonadati</taxon>
        <taxon>Pseudomonadota</taxon>
        <taxon>Alphaproteobacteria</taxon>
        <taxon>Acetobacterales</taxon>
        <taxon>Acidocellaceae</taxon>
        <taxon>Acidocella</taxon>
    </lineage>
</organism>
<evidence type="ECO:0008006" key="3">
    <source>
        <dbReference type="Google" id="ProtNLM"/>
    </source>
</evidence>
<evidence type="ECO:0000313" key="1">
    <source>
        <dbReference type="EMBL" id="GLR68307.1"/>
    </source>
</evidence>
<proteinExistence type="predicted"/>
<reference evidence="2" key="1">
    <citation type="journal article" date="2019" name="Int. J. Syst. Evol. Microbiol.">
        <title>The Global Catalogue of Microorganisms (GCM) 10K type strain sequencing project: providing services to taxonomists for standard genome sequencing and annotation.</title>
        <authorList>
            <consortium name="The Broad Institute Genomics Platform"/>
            <consortium name="The Broad Institute Genome Sequencing Center for Infectious Disease"/>
            <person name="Wu L."/>
            <person name="Ma J."/>
        </authorList>
    </citation>
    <scope>NUCLEOTIDE SEQUENCE [LARGE SCALE GENOMIC DNA]</scope>
    <source>
        <strain evidence="2">NBRC 112502</strain>
    </source>
</reference>
<name>A0ABQ6AAI7_9PROT</name>
<dbReference type="EMBL" id="BSOS01000087">
    <property type="protein sequence ID" value="GLR68307.1"/>
    <property type="molecule type" value="Genomic_DNA"/>
</dbReference>
<gene>
    <name evidence="1" type="ORF">GCM10010909_29880</name>
</gene>
<sequence>MDINASAAVAVVGANAGRAGSAGFKVDVSRGERLGRVSSEWFSRPDDERFLSLPELYEAVRARADRAEARTVESRAIRVEARRDDGERLALIVPGQERPVAPTHWSFGQLCGLVGAPAGYLRELPAPLAGINLQHGLLNHRAELVKTLETDDGRVELRAVTGPDYGRIWDHELVAAVMRIAGNGTGDTNWKVPGVLDWATMTHNPYVDVTKKTTTLYASDRDVFLFLVDDTHPIEAGRLPNGEPDLYFRGFYCWNSEVGSKTLGIASFYLRAVCANRNIWGAEDFQEISIRHSKFATQRFAHEAAPALRRFANSSPAPFVAGIKAAREQIVARQDDERESFLRKRGFSKGETAKIIATVLEEEGHPPESVFDFVQGITALARSRPHQDARLELEGKAKMLLERAA</sequence>
<protein>
    <recommendedName>
        <fullName evidence="3">DUF932 domain-containing protein</fullName>
    </recommendedName>
</protein>
<comment type="caution">
    <text evidence="1">The sequence shown here is derived from an EMBL/GenBank/DDBJ whole genome shotgun (WGS) entry which is preliminary data.</text>
</comment>
<dbReference type="RefSeq" id="WP_284259154.1">
    <property type="nucleotide sequence ID" value="NZ_BSOS01000087.1"/>
</dbReference>
<evidence type="ECO:0000313" key="2">
    <source>
        <dbReference type="Proteomes" id="UP001156641"/>
    </source>
</evidence>
<accession>A0ABQ6AAI7</accession>